<dbReference type="RefSeq" id="WP_068223621.1">
    <property type="nucleotide sequence ID" value="NZ_CP139724.1"/>
</dbReference>
<evidence type="ECO:0000313" key="6">
    <source>
        <dbReference type="EMBL" id="KYG74126.1"/>
    </source>
</evidence>
<name>A0A150X614_9BACT</name>
<reference evidence="6 7" key="1">
    <citation type="submission" date="2016-01" db="EMBL/GenBank/DDBJ databases">
        <title>Genome sequencing of Roseivirga spongicola UST030701-084.</title>
        <authorList>
            <person name="Selvaratnam C."/>
            <person name="Thevarajoo S."/>
            <person name="Goh K.M."/>
            <person name="Ee R."/>
            <person name="Chan K.-G."/>
            <person name="Chong C.S."/>
        </authorList>
    </citation>
    <scope>NUCLEOTIDE SEQUENCE [LARGE SCALE GENOMIC DNA]</scope>
    <source>
        <strain evidence="6 7">UST030701-084</strain>
    </source>
</reference>
<feature type="domain" description="Luciferase-like" evidence="5">
    <location>
        <begin position="47"/>
        <end position="267"/>
    </location>
</feature>
<accession>A0A150X614</accession>
<sequence>MDTICKLHHPGRMTIGLEMPLDNDWSLAGDRKRKEEGRPFGVPDMSRQFVRAKLADQLGFNTLWVREVPLYDPTFGDAAQLFDTLSYLGYLAGVTDNILLGTAAIVMPLHNPLQLAKAAATIENLSDSRFLMGVGLGDRPVEFPVLGHSFDDRDERFRRNYEIVKEAWKEDHNLQAYYETLNANYQVYPKPKHKVPWVLAGRARQSMDWIAQNMDAWFSYPRPVEQAKEVVLNWRDALYDNDQPEKPYITAIHLNLTKDKDQAFSPARFGGLIGINRVADLMMDYQKAGVSHMAIHLRKSELPIEEAMEQLGEHVLPHFKNQMADCLPA</sequence>
<protein>
    <recommendedName>
        <fullName evidence="5">Luciferase-like domain-containing protein</fullName>
    </recommendedName>
</protein>
<proteinExistence type="predicted"/>
<keyword evidence="2" id="KW-0288">FMN</keyword>
<dbReference type="GO" id="GO:0016705">
    <property type="term" value="F:oxidoreductase activity, acting on paired donors, with incorporation or reduction of molecular oxygen"/>
    <property type="evidence" value="ECO:0007669"/>
    <property type="project" value="InterPro"/>
</dbReference>
<dbReference type="Proteomes" id="UP000075606">
    <property type="component" value="Unassembled WGS sequence"/>
</dbReference>
<dbReference type="SUPFAM" id="SSF51679">
    <property type="entry name" value="Bacterial luciferase-like"/>
    <property type="match status" value="1"/>
</dbReference>
<keyword evidence="4" id="KW-0503">Monooxygenase</keyword>
<organism evidence="6 7">
    <name type="scientific">Roseivirga spongicola</name>
    <dbReference type="NCBI Taxonomy" id="333140"/>
    <lineage>
        <taxon>Bacteria</taxon>
        <taxon>Pseudomonadati</taxon>
        <taxon>Bacteroidota</taxon>
        <taxon>Cytophagia</taxon>
        <taxon>Cytophagales</taxon>
        <taxon>Roseivirgaceae</taxon>
        <taxon>Roseivirga</taxon>
    </lineage>
</organism>
<comment type="caution">
    <text evidence="6">The sequence shown here is derived from an EMBL/GenBank/DDBJ whole genome shotgun (WGS) entry which is preliminary data.</text>
</comment>
<dbReference type="InterPro" id="IPR011251">
    <property type="entry name" value="Luciferase-like_dom"/>
</dbReference>
<keyword evidence="7" id="KW-1185">Reference proteome</keyword>
<evidence type="ECO:0000256" key="3">
    <source>
        <dbReference type="ARBA" id="ARBA00023002"/>
    </source>
</evidence>
<dbReference type="InterPro" id="IPR036661">
    <property type="entry name" value="Luciferase-like_sf"/>
</dbReference>
<dbReference type="STRING" id="333140.AWW68_15855"/>
<evidence type="ECO:0000259" key="5">
    <source>
        <dbReference type="Pfam" id="PF00296"/>
    </source>
</evidence>
<evidence type="ECO:0000256" key="1">
    <source>
        <dbReference type="ARBA" id="ARBA00022630"/>
    </source>
</evidence>
<dbReference type="EMBL" id="LRPC01000028">
    <property type="protein sequence ID" value="KYG74126.1"/>
    <property type="molecule type" value="Genomic_DNA"/>
</dbReference>
<dbReference type="NCBIfam" id="TIGR03571">
    <property type="entry name" value="lucif_BA3436"/>
    <property type="match status" value="1"/>
</dbReference>
<dbReference type="Pfam" id="PF00296">
    <property type="entry name" value="Bac_luciferase"/>
    <property type="match status" value="1"/>
</dbReference>
<keyword evidence="1" id="KW-0285">Flavoprotein</keyword>
<dbReference type="Gene3D" id="3.20.20.30">
    <property type="entry name" value="Luciferase-like domain"/>
    <property type="match status" value="1"/>
</dbReference>
<evidence type="ECO:0000256" key="2">
    <source>
        <dbReference type="ARBA" id="ARBA00022643"/>
    </source>
</evidence>
<evidence type="ECO:0000256" key="4">
    <source>
        <dbReference type="ARBA" id="ARBA00023033"/>
    </source>
</evidence>
<dbReference type="PANTHER" id="PTHR30011">
    <property type="entry name" value="ALKANESULFONATE MONOOXYGENASE-RELATED"/>
    <property type="match status" value="1"/>
</dbReference>
<dbReference type="AlphaFoldDB" id="A0A150X614"/>
<dbReference type="GO" id="GO:0004497">
    <property type="term" value="F:monooxygenase activity"/>
    <property type="evidence" value="ECO:0007669"/>
    <property type="project" value="UniProtKB-KW"/>
</dbReference>
<dbReference type="InterPro" id="IPR020020">
    <property type="entry name" value="Luciferase-type_oxidoreductase"/>
</dbReference>
<dbReference type="OrthoDB" id="7239898at2"/>
<gene>
    <name evidence="6" type="ORF">AWW68_15855</name>
</gene>
<keyword evidence="3" id="KW-0560">Oxidoreductase</keyword>
<evidence type="ECO:0000313" key="7">
    <source>
        <dbReference type="Proteomes" id="UP000075606"/>
    </source>
</evidence>
<dbReference type="InterPro" id="IPR051260">
    <property type="entry name" value="Diverse_substr_monoxygenases"/>
</dbReference>
<dbReference type="PANTHER" id="PTHR30011:SF16">
    <property type="entry name" value="C2H2 FINGER DOMAIN TRANSCRIPTION FACTOR (EUROFUNG)-RELATED"/>
    <property type="match status" value="1"/>
</dbReference>